<evidence type="ECO:0000313" key="12">
    <source>
        <dbReference type="Proteomes" id="UP000215459"/>
    </source>
</evidence>
<evidence type="ECO:0000256" key="9">
    <source>
        <dbReference type="HAMAP-Rule" id="MF_00135"/>
    </source>
</evidence>
<comment type="catalytic activity">
    <reaction evidence="1 9">
        <text>N-(5-phospho-beta-D-ribosyl)anthranilate = 1-(2-carboxyphenylamino)-1-deoxy-D-ribulose 5-phosphate</text>
        <dbReference type="Rhea" id="RHEA:21540"/>
        <dbReference type="ChEBI" id="CHEBI:18277"/>
        <dbReference type="ChEBI" id="CHEBI:58613"/>
        <dbReference type="EC" id="5.3.1.24"/>
    </reaction>
</comment>
<dbReference type="PANTHER" id="PTHR42894:SF1">
    <property type="entry name" value="N-(5'-PHOSPHORIBOSYL)ANTHRANILATE ISOMERASE"/>
    <property type="match status" value="1"/>
</dbReference>
<comment type="similarity">
    <text evidence="9">Belongs to the TrpF family.</text>
</comment>
<organism evidence="11 12">
    <name type="scientific">Paludifilum halophilum</name>
    <dbReference type="NCBI Taxonomy" id="1642702"/>
    <lineage>
        <taxon>Bacteria</taxon>
        <taxon>Bacillati</taxon>
        <taxon>Bacillota</taxon>
        <taxon>Bacilli</taxon>
        <taxon>Bacillales</taxon>
        <taxon>Thermoactinomycetaceae</taxon>
        <taxon>Paludifilum</taxon>
    </lineage>
</organism>
<keyword evidence="5 9" id="KW-0028">Amino-acid biosynthesis</keyword>
<evidence type="ECO:0000256" key="3">
    <source>
        <dbReference type="ARBA" id="ARBA00012572"/>
    </source>
</evidence>
<name>A0A235BBY5_9BACL</name>
<comment type="caution">
    <text evidence="11">The sequence shown here is derived from an EMBL/GenBank/DDBJ whole genome shotgun (WGS) entry which is preliminary data.</text>
</comment>
<keyword evidence="8 9" id="KW-0413">Isomerase</keyword>
<dbReference type="GO" id="GO:0004640">
    <property type="term" value="F:phosphoribosylanthranilate isomerase activity"/>
    <property type="evidence" value="ECO:0007669"/>
    <property type="project" value="UniProtKB-UniRule"/>
</dbReference>
<sequence length="226" mass="25482">MRRTFVKLCGMRRMEDIHALTGLDLDAAGLILVPGRKRTVSPGPAREMVTRLPEGVRSVGVMMDPRREEVEYWLSRVPFDMIQLHGDESPAFCRWVKETTGVSLIKVIHIGEDGDRKLYPEAYAPWTDAILLDSASRGKRGGTGLTFPWNQVSEIRRRWERFGVPVWVAGGIRPDNVGKLMDRCGPEGVDASSGVETGGRKDRRKMKALVERVRHFERKENVGASR</sequence>
<keyword evidence="6 9" id="KW-0822">Tryptophan biosynthesis</keyword>
<evidence type="ECO:0000256" key="1">
    <source>
        <dbReference type="ARBA" id="ARBA00001164"/>
    </source>
</evidence>
<dbReference type="InterPro" id="IPR011060">
    <property type="entry name" value="RibuloseP-bd_barrel"/>
</dbReference>
<dbReference type="CDD" id="cd00405">
    <property type="entry name" value="PRAI"/>
    <property type="match status" value="1"/>
</dbReference>
<gene>
    <name evidence="9" type="primary">trpF</name>
    <name evidence="11" type="ORF">CHM34_01555</name>
</gene>
<dbReference type="InterPro" id="IPR044643">
    <property type="entry name" value="TrpF_fam"/>
</dbReference>
<evidence type="ECO:0000256" key="6">
    <source>
        <dbReference type="ARBA" id="ARBA00022822"/>
    </source>
</evidence>
<dbReference type="Proteomes" id="UP000215459">
    <property type="component" value="Unassembled WGS sequence"/>
</dbReference>
<dbReference type="UniPathway" id="UPA00035">
    <property type="reaction ID" value="UER00042"/>
</dbReference>
<proteinExistence type="inferred from homology"/>
<dbReference type="Pfam" id="PF00697">
    <property type="entry name" value="PRAI"/>
    <property type="match status" value="1"/>
</dbReference>
<dbReference type="InterPro" id="IPR013785">
    <property type="entry name" value="Aldolase_TIM"/>
</dbReference>
<feature type="domain" description="N-(5'phosphoribosyl) anthranilate isomerase (PRAI)" evidence="10">
    <location>
        <begin position="7"/>
        <end position="211"/>
    </location>
</feature>
<evidence type="ECO:0000256" key="5">
    <source>
        <dbReference type="ARBA" id="ARBA00022605"/>
    </source>
</evidence>
<dbReference type="EC" id="5.3.1.24" evidence="3 9"/>
<dbReference type="AlphaFoldDB" id="A0A235BBY5"/>
<accession>A0A235BBY5</accession>
<dbReference type="GO" id="GO:0000162">
    <property type="term" value="P:L-tryptophan biosynthetic process"/>
    <property type="evidence" value="ECO:0007669"/>
    <property type="project" value="UniProtKB-UniRule"/>
</dbReference>
<protein>
    <recommendedName>
        <fullName evidence="4 9">N-(5'-phosphoribosyl)anthranilate isomerase</fullName>
        <shortName evidence="9">PRAI</shortName>
        <ecNumber evidence="3 9">5.3.1.24</ecNumber>
    </recommendedName>
</protein>
<dbReference type="InterPro" id="IPR001240">
    <property type="entry name" value="PRAI_dom"/>
</dbReference>
<evidence type="ECO:0000256" key="7">
    <source>
        <dbReference type="ARBA" id="ARBA00023141"/>
    </source>
</evidence>
<evidence type="ECO:0000256" key="8">
    <source>
        <dbReference type="ARBA" id="ARBA00023235"/>
    </source>
</evidence>
<dbReference type="SUPFAM" id="SSF51366">
    <property type="entry name" value="Ribulose-phoshate binding barrel"/>
    <property type="match status" value="1"/>
</dbReference>
<evidence type="ECO:0000256" key="2">
    <source>
        <dbReference type="ARBA" id="ARBA00004664"/>
    </source>
</evidence>
<comment type="pathway">
    <text evidence="2 9">Amino-acid biosynthesis; L-tryptophan biosynthesis; L-tryptophan from chorismate: step 3/5.</text>
</comment>
<keyword evidence="7 9" id="KW-0057">Aromatic amino acid biosynthesis</keyword>
<dbReference type="RefSeq" id="WP_094262813.1">
    <property type="nucleotide sequence ID" value="NZ_NOWF01000001.1"/>
</dbReference>
<evidence type="ECO:0000313" key="11">
    <source>
        <dbReference type="EMBL" id="OYD09712.1"/>
    </source>
</evidence>
<dbReference type="Gene3D" id="3.20.20.70">
    <property type="entry name" value="Aldolase class I"/>
    <property type="match status" value="1"/>
</dbReference>
<evidence type="ECO:0000259" key="10">
    <source>
        <dbReference type="Pfam" id="PF00697"/>
    </source>
</evidence>
<dbReference type="PANTHER" id="PTHR42894">
    <property type="entry name" value="N-(5'-PHOSPHORIBOSYL)ANTHRANILATE ISOMERASE"/>
    <property type="match status" value="1"/>
</dbReference>
<evidence type="ECO:0000256" key="4">
    <source>
        <dbReference type="ARBA" id="ARBA00022272"/>
    </source>
</evidence>
<reference evidence="11 12" key="1">
    <citation type="submission" date="2017-07" db="EMBL/GenBank/DDBJ databases">
        <title>The genome sequence of Paludifilum halophilum highlights mechanisms for microbial adaptation to high salt environemnts.</title>
        <authorList>
            <person name="Belbahri L."/>
        </authorList>
    </citation>
    <scope>NUCLEOTIDE SEQUENCE [LARGE SCALE GENOMIC DNA]</scope>
    <source>
        <strain evidence="11 12">DSM 102817</strain>
    </source>
</reference>
<dbReference type="HAMAP" id="MF_00135">
    <property type="entry name" value="PRAI"/>
    <property type="match status" value="1"/>
</dbReference>
<keyword evidence="12" id="KW-1185">Reference proteome</keyword>
<dbReference type="EMBL" id="NOWF01000001">
    <property type="protein sequence ID" value="OYD09712.1"/>
    <property type="molecule type" value="Genomic_DNA"/>
</dbReference>
<dbReference type="OrthoDB" id="9786954at2"/>